<dbReference type="InterPro" id="IPR011009">
    <property type="entry name" value="Kinase-like_dom_sf"/>
</dbReference>
<dbReference type="EMBL" id="LNYA01000034">
    <property type="protein sequence ID" value="KTC94058.1"/>
    <property type="molecule type" value="Genomic_DNA"/>
</dbReference>
<dbReference type="Gene3D" id="1.10.510.10">
    <property type="entry name" value="Transferase(Phosphotransferase) domain 1"/>
    <property type="match status" value="1"/>
</dbReference>
<reference evidence="1 2" key="1">
    <citation type="submission" date="2015-11" db="EMBL/GenBank/DDBJ databases">
        <title>Genomic analysis of 38 Legionella species identifies large and diverse effector repertoires.</title>
        <authorList>
            <person name="Burstein D."/>
            <person name="Amaro F."/>
            <person name="Zusman T."/>
            <person name="Lifshitz Z."/>
            <person name="Cohen O."/>
            <person name="Gilbert J.A."/>
            <person name="Pupko T."/>
            <person name="Shuman H.A."/>
            <person name="Segal G."/>
        </authorList>
    </citation>
    <scope>NUCLEOTIDE SEQUENCE [LARGE SCALE GENOMIC DNA]</scope>
    <source>
        <strain evidence="1 2">SE-32A-C8</strain>
    </source>
</reference>
<dbReference type="RefSeq" id="WP_058527359.1">
    <property type="nucleotide sequence ID" value="NZ_CAAAHY010000030.1"/>
</dbReference>
<comment type="caution">
    <text evidence="1">The sequence shown here is derived from an EMBL/GenBank/DDBJ whole genome shotgun (WGS) entry which is preliminary data.</text>
</comment>
<name>A0A0W0TEP4_LEGER</name>
<protein>
    <recommendedName>
        <fullName evidence="3">Non-specific serine/threonine protein kinase</fullName>
    </recommendedName>
</protein>
<keyword evidence="2" id="KW-1185">Reference proteome</keyword>
<dbReference type="PATRIC" id="fig|448.7.peg.2336"/>
<evidence type="ECO:0008006" key="3">
    <source>
        <dbReference type="Google" id="ProtNLM"/>
    </source>
</evidence>
<dbReference type="OrthoDB" id="5630217at2"/>
<dbReference type="AlphaFoldDB" id="A0A0W0TEP4"/>
<proteinExistence type="predicted"/>
<organism evidence="1 2">
    <name type="scientific">Legionella erythra</name>
    <dbReference type="NCBI Taxonomy" id="448"/>
    <lineage>
        <taxon>Bacteria</taxon>
        <taxon>Pseudomonadati</taxon>
        <taxon>Pseudomonadota</taxon>
        <taxon>Gammaproteobacteria</taxon>
        <taxon>Legionellales</taxon>
        <taxon>Legionellaceae</taxon>
        <taxon>Legionella</taxon>
    </lineage>
</organism>
<accession>A0A0W0TEP4</accession>
<dbReference type="STRING" id="448.Lery_2225"/>
<evidence type="ECO:0000313" key="1">
    <source>
        <dbReference type="EMBL" id="KTC94058.1"/>
    </source>
</evidence>
<evidence type="ECO:0000313" key="2">
    <source>
        <dbReference type="Proteomes" id="UP000054773"/>
    </source>
</evidence>
<gene>
    <name evidence="1" type="ORF">Lery_2225</name>
</gene>
<sequence length="350" mass="39594">MQEKLTYHFATDGYDSAIEDEKGKYHPKSKTPFGYTAYSRFFGSSQQVKYVVKQPKPAYWRGDKEELNDKELINKHRAHYEAELHKWNQIHPDHVGVLVVDSGIRLILPCLPGKPLTSVLYQFPSCLSEATERLAYAKIVLAVLKEIKRVHELGFYHGDFKCDNVLIEEGNNGLPRAYLIDCDGLFAMHTLEGTCPPEWLILEHLLDNLGVKSDDDKACLNYIHLNLIQVNTEPGKITDKELNSISQDLTRDGPTLIKVKHRVSGEHGYFIYGCLENGQWGFTALDREIIDAAEIMTFSGKLGTATAKKIVAYIEKQKGHVSLTLDLAIRRVQSTITDLERLSLPKYGFG</sequence>
<dbReference type="SUPFAM" id="SSF56112">
    <property type="entry name" value="Protein kinase-like (PK-like)"/>
    <property type="match status" value="1"/>
</dbReference>
<dbReference type="Proteomes" id="UP000054773">
    <property type="component" value="Unassembled WGS sequence"/>
</dbReference>